<feature type="domain" description="HTH myb-type" evidence="6">
    <location>
        <begin position="168"/>
        <end position="223"/>
    </location>
</feature>
<keyword evidence="2" id="KW-0677">Repeat</keyword>
<organism evidence="7">
    <name type="scientific">Ananas comosus var. bracteatus</name>
    <name type="common">red pineapple</name>
    <dbReference type="NCBI Taxonomy" id="296719"/>
    <lineage>
        <taxon>Eukaryota</taxon>
        <taxon>Viridiplantae</taxon>
        <taxon>Streptophyta</taxon>
        <taxon>Embryophyta</taxon>
        <taxon>Tracheophyta</taxon>
        <taxon>Spermatophyta</taxon>
        <taxon>Magnoliopsida</taxon>
        <taxon>Liliopsida</taxon>
        <taxon>Poales</taxon>
        <taxon>Bromeliaceae</taxon>
        <taxon>Bromelioideae</taxon>
        <taxon>Ananas</taxon>
    </lineage>
</organism>
<feature type="domain" description="HTH myb-type" evidence="6">
    <location>
        <begin position="224"/>
        <end position="274"/>
    </location>
</feature>
<feature type="compositionally biased region" description="Basic residues" evidence="4">
    <location>
        <begin position="269"/>
        <end position="283"/>
    </location>
</feature>
<feature type="domain" description="Myb-like" evidence="5">
    <location>
        <begin position="168"/>
        <end position="219"/>
    </location>
</feature>
<dbReference type="GO" id="GO:0000981">
    <property type="term" value="F:DNA-binding transcription factor activity, RNA polymerase II-specific"/>
    <property type="evidence" value="ECO:0007669"/>
    <property type="project" value="TreeGrafter"/>
</dbReference>
<dbReference type="PANTHER" id="PTHR45614">
    <property type="entry name" value="MYB PROTEIN-RELATED"/>
    <property type="match status" value="1"/>
</dbReference>
<dbReference type="Pfam" id="PF13921">
    <property type="entry name" value="Myb_DNA-bind_6"/>
    <property type="match status" value="1"/>
</dbReference>
<proteinExistence type="predicted"/>
<dbReference type="InterPro" id="IPR017930">
    <property type="entry name" value="Myb_dom"/>
</dbReference>
<protein>
    <recommendedName>
        <fullName evidence="8">Transcription factor MYB98</fullName>
    </recommendedName>
</protein>
<dbReference type="SMART" id="SM00717">
    <property type="entry name" value="SANT"/>
    <property type="match status" value="2"/>
</dbReference>
<evidence type="ECO:0000313" key="7">
    <source>
        <dbReference type="EMBL" id="CAD1838358.1"/>
    </source>
</evidence>
<evidence type="ECO:0000259" key="6">
    <source>
        <dbReference type="PROSITE" id="PS51294"/>
    </source>
</evidence>
<dbReference type="FunFam" id="1.10.10.60:FF:000010">
    <property type="entry name" value="Transcriptional activator Myb isoform A"/>
    <property type="match status" value="1"/>
</dbReference>
<dbReference type="PANTHER" id="PTHR45614:SF285">
    <property type="entry name" value="TRANSCRIPTION FACTOR MYB98"/>
    <property type="match status" value="1"/>
</dbReference>
<feature type="region of interest" description="Disordered" evidence="4">
    <location>
        <begin position="269"/>
        <end position="332"/>
    </location>
</feature>
<sequence>MDFGCFKANMEDELPLHLDGCNFGRSGIHPDFPDPFDAIASARYPFAAEAAVGDCFSYKILPPPVAIDMAEGTDAKSNIVESFPNTNIMDRLPHYTQGAIRDHMESPHHHHISHQPLPAVCSAEPLAAFTPPDELSCVTGSSRPLLRGFEMNKKSAAGKKTSGKHHKKPNVVKGQWTLEEDRRLIKLVEQHGLRKWSHIAQMLPARIGKQCRERWHNHLRPNIKKDTWSEEEDRILIEAHMEVGNKWAEIAKRLPGRTENSIKNHWNATKRRQFARRRSRSTKNPKSGTLLQDYIKSLGLKPPPPRPAGTGTTTATPPSALSPSTANYNKNKKTPERAFDELIVPPPQRSLAMSMMPAEAEADVKGPAHSRYAGRAEDQDRLVPTCEVDFADVSDLLFDEKELLCDQKCADMEMRYVLDHLDCNKVLDMEMEMEMEMEMGMDMDMDMAEMEMAWSGDHDGGDMAAPPVHDVLMTTMMMGAAAGEDQKEAVAVKKEMDLVEMISHSCRSANPVIN</sequence>
<evidence type="ECO:0000256" key="3">
    <source>
        <dbReference type="ARBA" id="ARBA00023125"/>
    </source>
</evidence>
<dbReference type="GO" id="GO:0005634">
    <property type="term" value="C:nucleus"/>
    <property type="evidence" value="ECO:0007669"/>
    <property type="project" value="UniProtKB-SubCell"/>
</dbReference>
<evidence type="ECO:0000259" key="5">
    <source>
        <dbReference type="PROSITE" id="PS50090"/>
    </source>
</evidence>
<dbReference type="SUPFAM" id="SSF46689">
    <property type="entry name" value="Homeodomain-like"/>
    <property type="match status" value="1"/>
</dbReference>
<dbReference type="EMBL" id="LR862133">
    <property type="protein sequence ID" value="CAD1838358.1"/>
    <property type="molecule type" value="Genomic_DNA"/>
</dbReference>
<dbReference type="FunFam" id="1.10.10.60:FF:000381">
    <property type="entry name" value="Transcription factor MYB119"/>
    <property type="match status" value="1"/>
</dbReference>
<gene>
    <name evidence="7" type="ORF">CB5_LOCUS21569</name>
</gene>
<dbReference type="AlphaFoldDB" id="A0A6V7Q5R1"/>
<reference evidence="7" key="1">
    <citation type="submission" date="2020-07" db="EMBL/GenBank/DDBJ databases">
        <authorList>
            <person name="Lin J."/>
        </authorList>
    </citation>
    <scope>NUCLEOTIDE SEQUENCE</scope>
</reference>
<dbReference type="GO" id="GO:0000978">
    <property type="term" value="F:RNA polymerase II cis-regulatory region sequence-specific DNA binding"/>
    <property type="evidence" value="ECO:0007669"/>
    <property type="project" value="TreeGrafter"/>
</dbReference>
<name>A0A6V7Q5R1_ANACO</name>
<dbReference type="CDD" id="cd00167">
    <property type="entry name" value="SANT"/>
    <property type="match status" value="2"/>
</dbReference>
<evidence type="ECO:0008006" key="8">
    <source>
        <dbReference type="Google" id="ProtNLM"/>
    </source>
</evidence>
<feature type="compositionally biased region" description="Low complexity" evidence="4">
    <location>
        <begin position="308"/>
        <end position="326"/>
    </location>
</feature>
<comment type="subcellular location">
    <subcellularLocation>
        <location evidence="1">Nucleus</location>
    </subcellularLocation>
</comment>
<evidence type="ECO:0000256" key="4">
    <source>
        <dbReference type="SAM" id="MobiDB-lite"/>
    </source>
</evidence>
<dbReference type="PROSITE" id="PS51294">
    <property type="entry name" value="HTH_MYB"/>
    <property type="match status" value="2"/>
</dbReference>
<evidence type="ECO:0000256" key="2">
    <source>
        <dbReference type="ARBA" id="ARBA00022737"/>
    </source>
</evidence>
<dbReference type="InterPro" id="IPR050560">
    <property type="entry name" value="MYB_TF"/>
</dbReference>
<dbReference type="InterPro" id="IPR009057">
    <property type="entry name" value="Homeodomain-like_sf"/>
</dbReference>
<dbReference type="Gene3D" id="1.10.10.60">
    <property type="entry name" value="Homeodomain-like"/>
    <property type="match status" value="2"/>
</dbReference>
<keyword evidence="3" id="KW-0238">DNA-binding</keyword>
<accession>A0A6V7Q5R1</accession>
<dbReference type="InterPro" id="IPR001005">
    <property type="entry name" value="SANT/Myb"/>
</dbReference>
<dbReference type="PROSITE" id="PS50090">
    <property type="entry name" value="MYB_LIKE"/>
    <property type="match status" value="2"/>
</dbReference>
<evidence type="ECO:0000256" key="1">
    <source>
        <dbReference type="ARBA" id="ARBA00004123"/>
    </source>
</evidence>
<feature type="domain" description="Myb-like" evidence="5">
    <location>
        <begin position="220"/>
        <end position="270"/>
    </location>
</feature>